<dbReference type="Gene3D" id="3.60.21.10">
    <property type="match status" value="1"/>
</dbReference>
<dbReference type="InterPro" id="IPR029052">
    <property type="entry name" value="Metallo-depent_PP-like"/>
</dbReference>
<dbReference type="EMBL" id="JALKHS010000006">
    <property type="protein sequence ID" value="MCK0531698.1"/>
    <property type="molecule type" value="Genomic_DNA"/>
</dbReference>
<proteinExistence type="predicted"/>
<evidence type="ECO:0000313" key="3">
    <source>
        <dbReference type="Proteomes" id="UP001203512"/>
    </source>
</evidence>
<name>A0ABT0DX58_9SPHN</name>
<feature type="domain" description="Calcineurin-like phosphoesterase" evidence="1">
    <location>
        <begin position="24"/>
        <end position="216"/>
    </location>
</feature>
<dbReference type="CDD" id="cd00144">
    <property type="entry name" value="MPP_PPP_family"/>
    <property type="match status" value="1"/>
</dbReference>
<dbReference type="InterPro" id="IPR004843">
    <property type="entry name" value="Calcineurin-like_PHP"/>
</dbReference>
<protein>
    <submittedName>
        <fullName evidence="2">Serine/threonine protein phosphatase</fullName>
    </submittedName>
</protein>
<sequence length="252" mass="28038">MFRFFRARSQPTPSFVPDIGSDRRVYAISDIHGRLDLFEQLLELIEQDDGARAPLPCHLVLLGDLMDRGPQSAAVIERAMALAGASRNVHLIKGNHEEVFVGAARGSAQFAAYCRRIGGIATLESYGLEPGIGAAMTDGDMASWMLRHVPREHVDFLDAFEDSLVMRDYLFVHAGIRPGLPLEEQEAADLRWIRAEFLHDRQPHPYMVVHGHSITTEVDEQANRIGIDTGAWKSGKLTAIGLQGTDRWLLQT</sequence>
<dbReference type="InterPro" id="IPR050126">
    <property type="entry name" value="Ap4A_hydrolase"/>
</dbReference>
<dbReference type="PANTHER" id="PTHR42850">
    <property type="entry name" value="METALLOPHOSPHOESTERASE"/>
    <property type="match status" value="1"/>
</dbReference>
<comment type="caution">
    <text evidence="2">The sequence shown here is derived from an EMBL/GenBank/DDBJ whole genome shotgun (WGS) entry which is preliminary data.</text>
</comment>
<dbReference type="Pfam" id="PF00149">
    <property type="entry name" value="Metallophos"/>
    <property type="match status" value="1"/>
</dbReference>
<dbReference type="RefSeq" id="WP_247231239.1">
    <property type="nucleotide sequence ID" value="NZ_JALKHS010000006.1"/>
</dbReference>
<gene>
    <name evidence="2" type="ORF">MU848_08920</name>
</gene>
<dbReference type="PANTHER" id="PTHR42850:SF4">
    <property type="entry name" value="ZINC-DEPENDENT ENDOPOLYPHOSPHATASE"/>
    <property type="match status" value="1"/>
</dbReference>
<dbReference type="Proteomes" id="UP001203512">
    <property type="component" value="Unassembled WGS sequence"/>
</dbReference>
<evidence type="ECO:0000313" key="2">
    <source>
        <dbReference type="EMBL" id="MCK0531698.1"/>
    </source>
</evidence>
<dbReference type="SUPFAM" id="SSF56300">
    <property type="entry name" value="Metallo-dependent phosphatases"/>
    <property type="match status" value="1"/>
</dbReference>
<organism evidence="2 3">
    <name type="scientific">Sphingobium agri</name>
    <dbReference type="NCBI Taxonomy" id="2933566"/>
    <lineage>
        <taxon>Bacteria</taxon>
        <taxon>Pseudomonadati</taxon>
        <taxon>Pseudomonadota</taxon>
        <taxon>Alphaproteobacteria</taxon>
        <taxon>Sphingomonadales</taxon>
        <taxon>Sphingomonadaceae</taxon>
        <taxon>Sphingobium</taxon>
    </lineage>
</organism>
<accession>A0ABT0DX58</accession>
<keyword evidence="3" id="KW-1185">Reference proteome</keyword>
<reference evidence="2 3" key="1">
    <citation type="submission" date="2022-04" db="EMBL/GenBank/DDBJ databases">
        <authorList>
            <person name="Huq M.A."/>
        </authorList>
    </citation>
    <scope>NUCLEOTIDE SEQUENCE [LARGE SCALE GENOMIC DNA]</scope>
    <source>
        <strain evidence="2 3">MAH-33</strain>
    </source>
</reference>
<evidence type="ECO:0000259" key="1">
    <source>
        <dbReference type="Pfam" id="PF00149"/>
    </source>
</evidence>